<sequence>MFRKCQRCRVQRRPTLTGGALTTRKVTVSSTVVARVGAAVLALGLVGGGAALSSRSAAGEPGDVLAAHRDTVVRQSTQVRPAAVTEAQLGEGTPLPAAAPGESTRVRVSSGGRARDAVVHVPADYRKDRPAPVLLTYHGYGGTAAETQEFTGLDRLPAIVVYMQGVGDAWEGAPYAKTGEGEDLKFTDDMLASLNTTYTLDRSRIYATGMSNGGGFAAKLACRKPEVFAAVAAVSAAYYPGTHSDCAPGTTSMLDVHGAQDRTIDYDGGSRHGSPYTAARSMAQEVAGRAGCQSNPVTTSLADNVRRVQWPMCRPSADGQPRSVVHLRVGDGGHSWPGDDTGRSGASRESRPAGPASSQAEPTSFSMDATTEVWSFVSGHRL</sequence>
<dbReference type="InterPro" id="IPR010126">
    <property type="entry name" value="Esterase_phb"/>
</dbReference>
<dbReference type="EMBL" id="DQID01000295">
    <property type="protein sequence ID" value="HCT15379.1"/>
    <property type="molecule type" value="Genomic_DNA"/>
</dbReference>
<dbReference type="SUPFAM" id="SSF53474">
    <property type="entry name" value="alpha/beta-Hydrolases"/>
    <property type="match status" value="1"/>
</dbReference>
<dbReference type="Pfam" id="PF10503">
    <property type="entry name" value="Esterase_PHB"/>
    <property type="match status" value="1"/>
</dbReference>
<evidence type="ECO:0000256" key="6">
    <source>
        <dbReference type="ARBA" id="ARBA00023277"/>
    </source>
</evidence>
<evidence type="ECO:0000256" key="5">
    <source>
        <dbReference type="ARBA" id="ARBA00022801"/>
    </source>
</evidence>
<keyword evidence="5" id="KW-0378">Hydrolase</keyword>
<dbReference type="PANTHER" id="PTHR38050">
    <property type="match status" value="1"/>
</dbReference>
<evidence type="ECO:0000256" key="3">
    <source>
        <dbReference type="ARBA" id="ARBA00022651"/>
    </source>
</evidence>
<organism evidence="9 10">
    <name type="scientific">Corynebacterium nuruki</name>
    <dbReference type="NCBI Taxonomy" id="1032851"/>
    <lineage>
        <taxon>Bacteria</taxon>
        <taxon>Bacillati</taxon>
        <taxon>Actinomycetota</taxon>
        <taxon>Actinomycetes</taxon>
        <taxon>Mycobacteriales</taxon>
        <taxon>Corynebacteriaceae</taxon>
        <taxon>Corynebacterium</taxon>
    </lineage>
</organism>
<dbReference type="InterPro" id="IPR029058">
    <property type="entry name" value="AB_hydrolase_fold"/>
</dbReference>
<gene>
    <name evidence="9" type="ORF">DIW82_11535</name>
</gene>
<keyword evidence="3" id="KW-0858">Xylan degradation</keyword>
<feature type="compositionally biased region" description="Polar residues" evidence="8">
    <location>
        <begin position="356"/>
        <end position="369"/>
    </location>
</feature>
<evidence type="ECO:0000256" key="2">
    <source>
        <dbReference type="ARBA" id="ARBA00022525"/>
    </source>
</evidence>
<dbReference type="InterPro" id="IPR043595">
    <property type="entry name" value="FaeB/C/D"/>
</dbReference>
<keyword evidence="7" id="KW-0624">Polysaccharide degradation</keyword>
<dbReference type="GO" id="GO:0030600">
    <property type="term" value="F:feruloyl esterase activity"/>
    <property type="evidence" value="ECO:0007669"/>
    <property type="project" value="InterPro"/>
</dbReference>
<keyword evidence="2" id="KW-0964">Secreted</keyword>
<dbReference type="Gene3D" id="3.40.50.1820">
    <property type="entry name" value="alpha/beta hydrolase"/>
    <property type="match status" value="1"/>
</dbReference>
<evidence type="ECO:0000256" key="7">
    <source>
        <dbReference type="ARBA" id="ARBA00023326"/>
    </source>
</evidence>
<evidence type="ECO:0000256" key="8">
    <source>
        <dbReference type="SAM" id="MobiDB-lite"/>
    </source>
</evidence>
<keyword evidence="6" id="KW-0119">Carbohydrate metabolism</keyword>
<evidence type="ECO:0000313" key="10">
    <source>
        <dbReference type="Proteomes" id="UP000261739"/>
    </source>
</evidence>
<dbReference type="AlphaFoldDB" id="A0A3D4T1H2"/>
<proteinExistence type="predicted"/>
<evidence type="ECO:0000313" key="9">
    <source>
        <dbReference type="EMBL" id="HCT15379.1"/>
    </source>
</evidence>
<dbReference type="GO" id="GO:0005576">
    <property type="term" value="C:extracellular region"/>
    <property type="evidence" value="ECO:0007669"/>
    <property type="project" value="UniProtKB-SubCell"/>
</dbReference>
<evidence type="ECO:0000256" key="1">
    <source>
        <dbReference type="ARBA" id="ARBA00004613"/>
    </source>
</evidence>
<comment type="caution">
    <text evidence="9">The sequence shown here is derived from an EMBL/GenBank/DDBJ whole genome shotgun (WGS) entry which is preliminary data.</text>
</comment>
<reference evidence="9 10" key="1">
    <citation type="journal article" date="2018" name="Nat. Biotechnol.">
        <title>A standardized bacterial taxonomy based on genome phylogeny substantially revises the tree of life.</title>
        <authorList>
            <person name="Parks D.H."/>
            <person name="Chuvochina M."/>
            <person name="Waite D.W."/>
            <person name="Rinke C."/>
            <person name="Skarshewski A."/>
            <person name="Chaumeil P.A."/>
            <person name="Hugenholtz P."/>
        </authorList>
    </citation>
    <scope>NUCLEOTIDE SEQUENCE [LARGE SCALE GENOMIC DNA]</scope>
    <source>
        <strain evidence="9">UBA11247</strain>
    </source>
</reference>
<protein>
    <submittedName>
        <fullName evidence="9">Esterase</fullName>
    </submittedName>
</protein>
<dbReference type="PANTHER" id="PTHR38050:SF2">
    <property type="entry name" value="FERULOYL ESTERASE C-RELATED"/>
    <property type="match status" value="1"/>
</dbReference>
<accession>A0A3D4T1H2</accession>
<dbReference type="STRING" id="863239.GCA_000213935_01954"/>
<name>A0A3D4T1H2_9CORY</name>
<keyword evidence="4" id="KW-0732">Signal</keyword>
<comment type="subcellular location">
    <subcellularLocation>
        <location evidence="1">Secreted</location>
    </subcellularLocation>
</comment>
<dbReference type="Proteomes" id="UP000261739">
    <property type="component" value="Unassembled WGS sequence"/>
</dbReference>
<dbReference type="GO" id="GO:0045493">
    <property type="term" value="P:xylan catabolic process"/>
    <property type="evidence" value="ECO:0007669"/>
    <property type="project" value="UniProtKB-KW"/>
</dbReference>
<evidence type="ECO:0000256" key="4">
    <source>
        <dbReference type="ARBA" id="ARBA00022729"/>
    </source>
</evidence>
<feature type="region of interest" description="Disordered" evidence="8">
    <location>
        <begin position="313"/>
        <end position="369"/>
    </location>
</feature>
<feature type="compositionally biased region" description="Basic and acidic residues" evidence="8">
    <location>
        <begin position="340"/>
        <end position="351"/>
    </location>
</feature>